<keyword evidence="2" id="KW-1185">Reference proteome</keyword>
<accession>A0ABW4U9C7</accession>
<evidence type="ECO:0000313" key="1">
    <source>
        <dbReference type="EMBL" id="MFD1983025.1"/>
    </source>
</evidence>
<dbReference type="RefSeq" id="WP_379096770.1">
    <property type="nucleotide sequence ID" value="NZ_JBHUGZ010000007.1"/>
</dbReference>
<evidence type="ECO:0008006" key="3">
    <source>
        <dbReference type="Google" id="ProtNLM"/>
    </source>
</evidence>
<dbReference type="Proteomes" id="UP001597405">
    <property type="component" value="Unassembled WGS sequence"/>
</dbReference>
<name>A0ABW4U9C7_9HYPH</name>
<organism evidence="1 2">
    <name type="scientific">Mesorhizobium newzealandense</name>
    <dbReference type="NCBI Taxonomy" id="1300302"/>
    <lineage>
        <taxon>Bacteria</taxon>
        <taxon>Pseudomonadati</taxon>
        <taxon>Pseudomonadota</taxon>
        <taxon>Alphaproteobacteria</taxon>
        <taxon>Hyphomicrobiales</taxon>
        <taxon>Phyllobacteriaceae</taxon>
        <taxon>Mesorhizobium</taxon>
    </lineage>
</organism>
<comment type="caution">
    <text evidence="1">The sequence shown here is derived from an EMBL/GenBank/DDBJ whole genome shotgun (WGS) entry which is preliminary data.</text>
</comment>
<gene>
    <name evidence="1" type="ORF">ACFSOZ_10110</name>
</gene>
<sequence>MSRQNFIVRAVADNWHGNLSNDEEFHLPSIEAISDLIGLLNANDRTIISLSGRNGSSLTIGGGSDQYIVFASTPDENLWNLTSERIETEKNIVLKIGGQEGDFSPREVVDRKTVDDAVRSFFVDGRLQPSSRWEKPA</sequence>
<dbReference type="EMBL" id="JBHUGZ010000007">
    <property type="protein sequence ID" value="MFD1983025.1"/>
    <property type="molecule type" value="Genomic_DNA"/>
</dbReference>
<protein>
    <recommendedName>
        <fullName evidence="3">Immunity protein Imm1</fullName>
    </recommendedName>
</protein>
<proteinExistence type="predicted"/>
<evidence type="ECO:0000313" key="2">
    <source>
        <dbReference type="Proteomes" id="UP001597405"/>
    </source>
</evidence>
<reference evidence="2" key="1">
    <citation type="journal article" date="2019" name="Int. J. Syst. Evol. Microbiol.">
        <title>The Global Catalogue of Microorganisms (GCM) 10K type strain sequencing project: providing services to taxonomists for standard genome sequencing and annotation.</title>
        <authorList>
            <consortium name="The Broad Institute Genomics Platform"/>
            <consortium name="The Broad Institute Genome Sequencing Center for Infectious Disease"/>
            <person name="Wu L."/>
            <person name="Ma J."/>
        </authorList>
    </citation>
    <scope>NUCLEOTIDE SEQUENCE [LARGE SCALE GENOMIC DNA]</scope>
    <source>
        <strain evidence="2">CGMCC 1.16225</strain>
    </source>
</reference>